<sequence>MKKYKLSESGDRGWFIGAFDRAVWKTDQFEVAYMFNPKGDISPKHLHKVAKELSLIVSGHVIANGEHFTAGEIFEVMPGEELYCEYLEDTVTVCVKTPSILNDKYYI</sequence>
<evidence type="ECO:0008006" key="2">
    <source>
        <dbReference type="Google" id="ProtNLM"/>
    </source>
</evidence>
<dbReference type="InterPro" id="IPR011051">
    <property type="entry name" value="RmlC_Cupin_sf"/>
</dbReference>
<accession>A0A6J5L7K7</accession>
<dbReference type="Gene3D" id="2.60.120.10">
    <property type="entry name" value="Jelly Rolls"/>
    <property type="match status" value="1"/>
</dbReference>
<dbReference type="SUPFAM" id="SSF51182">
    <property type="entry name" value="RmlC-like cupins"/>
    <property type="match status" value="1"/>
</dbReference>
<dbReference type="InterPro" id="IPR014710">
    <property type="entry name" value="RmlC-like_jellyroll"/>
</dbReference>
<reference evidence="1" key="1">
    <citation type="submission" date="2020-04" db="EMBL/GenBank/DDBJ databases">
        <authorList>
            <person name="Chiriac C."/>
            <person name="Salcher M."/>
            <person name="Ghai R."/>
            <person name="Kavagutti S V."/>
        </authorList>
    </citation>
    <scope>NUCLEOTIDE SEQUENCE</scope>
</reference>
<gene>
    <name evidence="1" type="ORF">UFOVP112_421</name>
</gene>
<organism evidence="1">
    <name type="scientific">uncultured Caudovirales phage</name>
    <dbReference type="NCBI Taxonomy" id="2100421"/>
    <lineage>
        <taxon>Viruses</taxon>
        <taxon>Duplodnaviria</taxon>
        <taxon>Heunggongvirae</taxon>
        <taxon>Uroviricota</taxon>
        <taxon>Caudoviricetes</taxon>
        <taxon>Peduoviridae</taxon>
        <taxon>Maltschvirus</taxon>
        <taxon>Maltschvirus maltsch</taxon>
    </lineage>
</organism>
<protein>
    <recommendedName>
        <fullName evidence="2">Cupin domain-containing protein</fullName>
    </recommendedName>
</protein>
<name>A0A6J5L7K7_9CAUD</name>
<proteinExistence type="predicted"/>
<evidence type="ECO:0000313" key="1">
    <source>
        <dbReference type="EMBL" id="CAB4129323.1"/>
    </source>
</evidence>
<dbReference type="EMBL" id="LR796233">
    <property type="protein sequence ID" value="CAB4129323.1"/>
    <property type="molecule type" value="Genomic_DNA"/>
</dbReference>